<dbReference type="Pfam" id="PF01641">
    <property type="entry name" value="SelR"/>
    <property type="match status" value="1"/>
</dbReference>
<keyword evidence="11" id="KW-0712">Selenocysteine</keyword>
<dbReference type="GO" id="GO:0005856">
    <property type="term" value="C:cytoskeleton"/>
    <property type="evidence" value="ECO:0007669"/>
    <property type="project" value="UniProtKB-SubCell"/>
</dbReference>
<dbReference type="GO" id="GO:0033743">
    <property type="term" value="F:peptide-methionine (R)-S-oxide reductase activity"/>
    <property type="evidence" value="ECO:0007669"/>
    <property type="project" value="UniProtKB-EC"/>
</dbReference>
<evidence type="ECO:0000313" key="18">
    <source>
        <dbReference type="EMBL" id="CAD7232880.1"/>
    </source>
</evidence>
<keyword evidence="6" id="KW-0963">Cytoplasm</keyword>
<keyword evidence="7" id="KW-0399">Innate immunity</keyword>
<dbReference type="PROSITE" id="PS51790">
    <property type="entry name" value="MSRB"/>
    <property type="match status" value="1"/>
</dbReference>
<evidence type="ECO:0000256" key="8">
    <source>
        <dbReference type="ARBA" id="ARBA00022723"/>
    </source>
</evidence>
<gene>
    <name evidence="18" type="ORF">CTOB1V02_LOCUS10706</name>
</gene>
<dbReference type="InterPro" id="IPR002579">
    <property type="entry name" value="Met_Sox_Rdtase_MsrB_dom"/>
</dbReference>
<evidence type="ECO:0000256" key="6">
    <source>
        <dbReference type="ARBA" id="ARBA00022490"/>
    </source>
</evidence>
<dbReference type="Gene3D" id="2.170.150.20">
    <property type="entry name" value="Peptide methionine sulfoxide reductase"/>
    <property type="match status" value="1"/>
</dbReference>
<reference evidence="18" key="1">
    <citation type="submission" date="2020-11" db="EMBL/GenBank/DDBJ databases">
        <authorList>
            <person name="Tran Van P."/>
        </authorList>
    </citation>
    <scope>NUCLEOTIDE SEQUENCE</scope>
</reference>
<organism evidence="18">
    <name type="scientific">Cyprideis torosa</name>
    <dbReference type="NCBI Taxonomy" id="163714"/>
    <lineage>
        <taxon>Eukaryota</taxon>
        <taxon>Metazoa</taxon>
        <taxon>Ecdysozoa</taxon>
        <taxon>Arthropoda</taxon>
        <taxon>Crustacea</taxon>
        <taxon>Oligostraca</taxon>
        <taxon>Ostracoda</taxon>
        <taxon>Podocopa</taxon>
        <taxon>Podocopida</taxon>
        <taxon>Cytherocopina</taxon>
        <taxon>Cytheroidea</taxon>
        <taxon>Cytherideidae</taxon>
        <taxon>Cyprideis</taxon>
    </lineage>
</organism>
<evidence type="ECO:0000256" key="5">
    <source>
        <dbReference type="ARBA" id="ARBA00012499"/>
    </source>
</evidence>
<keyword evidence="8" id="KW-0479">Metal-binding</keyword>
<evidence type="ECO:0000256" key="12">
    <source>
        <dbReference type="ARBA" id="ARBA00023002"/>
    </source>
</evidence>
<comment type="catalytic activity">
    <reaction evidence="16">
        <text>L-methionyl-[protein] + [thioredoxin]-disulfide + H2O = L-methionyl-(R)-S-oxide-[protein] + [thioredoxin]-dithiol</text>
        <dbReference type="Rhea" id="RHEA:24164"/>
        <dbReference type="Rhea" id="RHEA-COMP:10698"/>
        <dbReference type="Rhea" id="RHEA-COMP:10700"/>
        <dbReference type="Rhea" id="RHEA-COMP:12313"/>
        <dbReference type="Rhea" id="RHEA-COMP:12314"/>
        <dbReference type="ChEBI" id="CHEBI:15377"/>
        <dbReference type="ChEBI" id="CHEBI:16044"/>
        <dbReference type="ChEBI" id="CHEBI:29950"/>
        <dbReference type="ChEBI" id="CHEBI:45764"/>
        <dbReference type="ChEBI" id="CHEBI:50058"/>
        <dbReference type="EC" id="1.8.4.12"/>
    </reaction>
</comment>
<evidence type="ECO:0000256" key="3">
    <source>
        <dbReference type="ARBA" id="ARBA00004245"/>
    </source>
</evidence>
<evidence type="ECO:0000256" key="16">
    <source>
        <dbReference type="ARBA" id="ARBA00048488"/>
    </source>
</evidence>
<comment type="similarity">
    <text evidence="4">Belongs to the MsrB Met sulfoxide reductase family.</text>
</comment>
<dbReference type="GO" id="GO:0005634">
    <property type="term" value="C:nucleus"/>
    <property type="evidence" value="ECO:0007669"/>
    <property type="project" value="UniProtKB-SubCell"/>
</dbReference>
<dbReference type="EC" id="1.8.4.12" evidence="5"/>
<evidence type="ECO:0000256" key="14">
    <source>
        <dbReference type="ARBA" id="ARBA00023242"/>
    </source>
</evidence>
<evidence type="ECO:0000256" key="10">
    <source>
        <dbReference type="ARBA" id="ARBA00022859"/>
    </source>
</evidence>
<dbReference type="SUPFAM" id="SSF51316">
    <property type="entry name" value="Mss4-like"/>
    <property type="match status" value="1"/>
</dbReference>
<dbReference type="GO" id="GO:0030091">
    <property type="term" value="P:protein repair"/>
    <property type="evidence" value="ECO:0007669"/>
    <property type="project" value="TreeGrafter"/>
</dbReference>
<evidence type="ECO:0000256" key="13">
    <source>
        <dbReference type="ARBA" id="ARBA00023212"/>
    </source>
</evidence>
<keyword evidence="13" id="KW-0206">Cytoskeleton</keyword>
<feature type="domain" description="MsrB" evidence="17">
    <location>
        <begin position="39"/>
        <end position="155"/>
    </location>
</feature>
<evidence type="ECO:0000256" key="11">
    <source>
        <dbReference type="ARBA" id="ARBA00022933"/>
    </source>
</evidence>
<dbReference type="GO" id="GO:0045087">
    <property type="term" value="P:innate immune response"/>
    <property type="evidence" value="ECO:0007669"/>
    <property type="project" value="UniProtKB-KW"/>
</dbReference>
<keyword evidence="12" id="KW-0560">Oxidoreductase</keyword>
<keyword evidence="9" id="KW-0862">Zinc</keyword>
<accession>A0A7R8ZQQ5</accession>
<dbReference type="OrthoDB" id="44061at2759"/>
<protein>
    <recommendedName>
        <fullName evidence="5">peptide-methionine (R)-S-oxide reductase</fullName>
        <ecNumber evidence="5">1.8.4.12</ecNumber>
    </recommendedName>
</protein>
<keyword evidence="14" id="KW-0539">Nucleus</keyword>
<sequence length="155" mass="17236">MLLSCVRSCARIFENHGAFCTRFSIHFMKKLPACSSWEIAKPIRMMGSGSSRNMDDGATCSRGWNDSEHYREHWEAGVYTCVECGNELFNSKSKFKHDTPWPAFSSTVTPNCVMKKPEPDCPTALKLLCAECTAPLGHEFLKEGPDGVAVHIEAS</sequence>
<dbReference type="GO" id="GO:0046872">
    <property type="term" value="F:metal ion binding"/>
    <property type="evidence" value="ECO:0007669"/>
    <property type="project" value="UniProtKB-KW"/>
</dbReference>
<dbReference type="PANTHER" id="PTHR46755">
    <property type="entry name" value="METHIONINE-R-SULFOXIDE REDUCTASE B1"/>
    <property type="match status" value="1"/>
</dbReference>
<evidence type="ECO:0000259" key="17">
    <source>
        <dbReference type="PROSITE" id="PS51790"/>
    </source>
</evidence>
<dbReference type="InterPro" id="IPR052150">
    <property type="entry name" value="MsrB_Met_sulfoxide_reductase"/>
</dbReference>
<evidence type="ECO:0000256" key="7">
    <source>
        <dbReference type="ARBA" id="ARBA00022588"/>
    </source>
</evidence>
<name>A0A7R8ZQQ5_9CRUS</name>
<dbReference type="InterPro" id="IPR011057">
    <property type="entry name" value="Mss4-like_sf"/>
</dbReference>
<comment type="cofactor">
    <cofactor evidence="1">
        <name>Zn(2+)</name>
        <dbReference type="ChEBI" id="CHEBI:29105"/>
    </cofactor>
</comment>
<keyword evidence="10" id="KW-0391">Immunity</keyword>
<proteinExistence type="inferred from homology"/>
<evidence type="ECO:0000256" key="4">
    <source>
        <dbReference type="ARBA" id="ARBA00007174"/>
    </source>
</evidence>
<dbReference type="EMBL" id="OB665267">
    <property type="protein sequence ID" value="CAD7232880.1"/>
    <property type="molecule type" value="Genomic_DNA"/>
</dbReference>
<comment type="subcellular location">
    <subcellularLocation>
        <location evidence="3">Cytoplasm</location>
        <location evidence="3">Cytoskeleton</location>
    </subcellularLocation>
    <subcellularLocation>
        <location evidence="2">Nucleus</location>
    </subcellularLocation>
</comment>
<evidence type="ECO:0000256" key="9">
    <source>
        <dbReference type="ARBA" id="ARBA00022833"/>
    </source>
</evidence>
<dbReference type="AlphaFoldDB" id="A0A7R8ZQQ5"/>
<evidence type="ECO:0000256" key="15">
    <source>
        <dbReference type="ARBA" id="ARBA00046083"/>
    </source>
</evidence>
<evidence type="ECO:0000256" key="1">
    <source>
        <dbReference type="ARBA" id="ARBA00001947"/>
    </source>
</evidence>
<evidence type="ECO:0000256" key="2">
    <source>
        <dbReference type="ARBA" id="ARBA00004123"/>
    </source>
</evidence>
<comment type="function">
    <text evidence="15">Methionine-sulfoxide reductase that specifically reduces methionine (R)-sulfoxide back to methionine. While in many cases, methionine oxidation is the result of random oxidation following oxidative stress, methionine oxidation is also a post-translational modification that takes place on specific residue. Acts as a regulator of actin assembly by reducing methionine (R)-sulfoxide mediated by MICALs (MICAL1, MICAL2 or MICAL3) on actin, thereby promoting filament repolymerization. Plays a role in innate immunity by reducing oxidized actin, leading to actin repolymerization in macrophages.</text>
</comment>
<dbReference type="PANTHER" id="PTHR46755:SF5">
    <property type="entry name" value="METHIONINE-R-SULFOXIDE REDUCTASE B1"/>
    <property type="match status" value="1"/>
</dbReference>